<name>A0A077PXR7_XENBV</name>
<dbReference type="EMBL" id="CBSZ010000337">
    <property type="protein sequence ID" value="CDH25466.1"/>
    <property type="molecule type" value="Genomic_DNA"/>
</dbReference>
<proteinExistence type="predicted"/>
<dbReference type="HOGENOM" id="CLU_3190738_0_0_6"/>
<dbReference type="AlphaFoldDB" id="A0A077PXR7"/>
<comment type="caution">
    <text evidence="1">The sequence shown here is derived from an EMBL/GenBank/DDBJ whole genome shotgun (WGS) entry which is preliminary data.</text>
</comment>
<protein>
    <submittedName>
        <fullName evidence="1">Uncharacterized protein</fullName>
    </submittedName>
</protein>
<gene>
    <name evidence="1" type="ORF">XBKB1_4010034</name>
</gene>
<sequence length="46" mass="5228">MVKMTDSLVRSIVDWINPIKDISNALNLLSDPLAIDNKFLDISLER</sequence>
<reference evidence="1" key="1">
    <citation type="submission" date="2013-07" db="EMBL/GenBank/DDBJ databases">
        <title>Sub-species coevolution in mutualistic symbiosis.</title>
        <authorList>
            <person name="Murfin K."/>
            <person name="Klassen J."/>
            <person name="Lee M."/>
            <person name="Forst S."/>
            <person name="Stock P."/>
            <person name="Goodrich-Blair H."/>
        </authorList>
    </citation>
    <scope>NUCLEOTIDE SEQUENCE [LARGE SCALE GENOMIC DNA]</scope>
    <source>
        <strain evidence="1">Kraussei Becker Underwood</strain>
    </source>
</reference>
<dbReference type="Proteomes" id="UP000028493">
    <property type="component" value="Unassembled WGS sequence"/>
</dbReference>
<organism evidence="1">
    <name type="scientific">Xenorhabdus bovienii str. kraussei Becker Underwood</name>
    <dbReference type="NCBI Taxonomy" id="1398204"/>
    <lineage>
        <taxon>Bacteria</taxon>
        <taxon>Pseudomonadati</taxon>
        <taxon>Pseudomonadota</taxon>
        <taxon>Gammaproteobacteria</taxon>
        <taxon>Enterobacterales</taxon>
        <taxon>Morganellaceae</taxon>
        <taxon>Xenorhabdus</taxon>
    </lineage>
</organism>
<evidence type="ECO:0000313" key="1">
    <source>
        <dbReference type="EMBL" id="CDH25466.1"/>
    </source>
</evidence>
<accession>A0A077PXR7</accession>